<sequence length="69" mass="8379">MRATEIDTRPDRGLPFSHQNLDRMRRRLLKRKRLLPPSMRFQKRSTSTTKCRLNDNQEIAEFLNIRRPN</sequence>
<name>A0A7Z7NPP1_9BURK</name>
<proteinExistence type="predicted"/>
<evidence type="ECO:0000313" key="1">
    <source>
        <dbReference type="EMBL" id="SPC25396.1"/>
    </source>
</evidence>
<organism evidence="1 2">
    <name type="scientific">Cupriavidus taiwanensis</name>
    <dbReference type="NCBI Taxonomy" id="164546"/>
    <lineage>
        <taxon>Bacteria</taxon>
        <taxon>Pseudomonadati</taxon>
        <taxon>Pseudomonadota</taxon>
        <taxon>Betaproteobacteria</taxon>
        <taxon>Burkholderiales</taxon>
        <taxon>Burkholderiaceae</taxon>
        <taxon>Cupriavidus</taxon>
    </lineage>
</organism>
<gene>
    <name evidence="1" type="ORF">CBM2594_P310015</name>
</gene>
<evidence type="ECO:0000313" key="2">
    <source>
        <dbReference type="Proteomes" id="UP000257139"/>
    </source>
</evidence>
<dbReference type="EMBL" id="OGUU01000038">
    <property type="protein sequence ID" value="SPC25396.1"/>
    <property type="molecule type" value="Genomic_DNA"/>
</dbReference>
<protein>
    <submittedName>
        <fullName evidence="1">Uncharacterized protein</fullName>
    </submittedName>
</protein>
<geneLocation type="plasmid" evidence="2">
    <name>cbm2594_p</name>
</geneLocation>
<dbReference type="AlphaFoldDB" id="A0A7Z7NPP1"/>
<comment type="caution">
    <text evidence="1">The sequence shown here is derived from an EMBL/GenBank/DDBJ whole genome shotgun (WGS) entry which is preliminary data.</text>
</comment>
<dbReference type="Proteomes" id="UP000257139">
    <property type="component" value="Plasmid CBM2594_p"/>
</dbReference>
<accession>A0A7Z7NPP1</accession>
<reference evidence="1 2" key="1">
    <citation type="submission" date="2018-01" db="EMBL/GenBank/DDBJ databases">
        <authorList>
            <person name="Clerissi C."/>
        </authorList>
    </citation>
    <scope>NUCLEOTIDE SEQUENCE [LARGE SCALE GENOMIC DNA]</scope>
    <source>
        <strain evidence="1">Cupriavidus taiwanensis STM 6021</strain>
        <plasmid evidence="2">cbm2594_p</plasmid>
    </source>
</reference>